<sequence>MSLLLLSVLSFSKIARPPQASPPHFRKFISLVVSLPRLVLCARVVSLHFPCSVSFPPSNLLRLSLSLSRCALTPLVQKSLDRSAPPTGHAFHRHSTCDSTRNT</sequence>
<organism evidence="3 4">
    <name type="scientific">Carya illinoinensis</name>
    <name type="common">Pecan</name>
    <dbReference type="NCBI Taxonomy" id="32201"/>
    <lineage>
        <taxon>Eukaryota</taxon>
        <taxon>Viridiplantae</taxon>
        <taxon>Streptophyta</taxon>
        <taxon>Embryophyta</taxon>
        <taxon>Tracheophyta</taxon>
        <taxon>Spermatophyta</taxon>
        <taxon>Magnoliopsida</taxon>
        <taxon>eudicotyledons</taxon>
        <taxon>Gunneridae</taxon>
        <taxon>Pentapetalae</taxon>
        <taxon>rosids</taxon>
        <taxon>fabids</taxon>
        <taxon>Fagales</taxon>
        <taxon>Juglandaceae</taxon>
        <taxon>Carya</taxon>
    </lineage>
</organism>
<keyword evidence="2" id="KW-0732">Signal</keyword>
<name>A0A922FRV0_CARIL</name>
<protein>
    <recommendedName>
        <fullName evidence="5">Secreted protein</fullName>
    </recommendedName>
</protein>
<feature type="signal peptide" evidence="2">
    <location>
        <begin position="1"/>
        <end position="20"/>
    </location>
</feature>
<evidence type="ECO:0008006" key="5">
    <source>
        <dbReference type="Google" id="ProtNLM"/>
    </source>
</evidence>
<gene>
    <name evidence="3" type="ORF">I3842_02G040100</name>
</gene>
<evidence type="ECO:0000256" key="1">
    <source>
        <dbReference type="SAM" id="MobiDB-lite"/>
    </source>
</evidence>
<feature type="chain" id="PRO_5037849600" description="Secreted protein" evidence="2">
    <location>
        <begin position="21"/>
        <end position="103"/>
    </location>
</feature>
<evidence type="ECO:0000313" key="4">
    <source>
        <dbReference type="Proteomes" id="UP000811246"/>
    </source>
</evidence>
<dbReference type="AlphaFoldDB" id="A0A922FRV0"/>
<evidence type="ECO:0000313" key="3">
    <source>
        <dbReference type="EMBL" id="KAG6725605.1"/>
    </source>
</evidence>
<reference evidence="3" key="1">
    <citation type="submission" date="2021-01" db="EMBL/GenBank/DDBJ databases">
        <authorList>
            <person name="Lovell J.T."/>
            <person name="Bentley N."/>
            <person name="Bhattarai G."/>
            <person name="Jenkins J.W."/>
            <person name="Sreedasyam A."/>
            <person name="Alarcon Y."/>
            <person name="Bock C."/>
            <person name="Boston L."/>
            <person name="Carlson J."/>
            <person name="Cervantes K."/>
            <person name="Clermont K."/>
            <person name="Krom N."/>
            <person name="Kubenka K."/>
            <person name="Mamidi S."/>
            <person name="Mattison C."/>
            <person name="Monteros M."/>
            <person name="Pisani C."/>
            <person name="Plott C."/>
            <person name="Rajasekar S."/>
            <person name="Rhein H.S."/>
            <person name="Rohla C."/>
            <person name="Song M."/>
            <person name="Hilaire R.S."/>
            <person name="Shu S."/>
            <person name="Wells L."/>
            <person name="Wang X."/>
            <person name="Webber J."/>
            <person name="Heerema R.J."/>
            <person name="Klein P."/>
            <person name="Conner P."/>
            <person name="Grauke L."/>
            <person name="Grimwood J."/>
            <person name="Schmutz J."/>
            <person name="Randall J.J."/>
        </authorList>
    </citation>
    <scope>NUCLEOTIDE SEQUENCE</scope>
    <source>
        <tissue evidence="3">Leaf</tissue>
    </source>
</reference>
<evidence type="ECO:0000256" key="2">
    <source>
        <dbReference type="SAM" id="SignalP"/>
    </source>
</evidence>
<comment type="caution">
    <text evidence="3">The sequence shown here is derived from an EMBL/GenBank/DDBJ whole genome shotgun (WGS) entry which is preliminary data.</text>
</comment>
<proteinExistence type="predicted"/>
<dbReference type="Proteomes" id="UP000811246">
    <property type="component" value="Chromosome 2"/>
</dbReference>
<accession>A0A922FRV0</accession>
<feature type="region of interest" description="Disordered" evidence="1">
    <location>
        <begin position="80"/>
        <end position="103"/>
    </location>
</feature>
<dbReference type="EMBL" id="CM031826">
    <property type="protein sequence ID" value="KAG6725605.1"/>
    <property type="molecule type" value="Genomic_DNA"/>
</dbReference>